<keyword evidence="2 9" id="KW-0479">Metal-binding</keyword>
<dbReference type="GO" id="GO:0046872">
    <property type="term" value="F:metal ion binding"/>
    <property type="evidence" value="ECO:0007669"/>
    <property type="project" value="UniProtKB-UniRule"/>
</dbReference>
<sequence>MITGNATLTKPAIQLLSRAGIPVFLMTSSGRYISSILPENYLISGKVRIMQFSRFLDPGSRMHLARAFVIGAARNYNVNLRRHGAPRIRVSFRDVLSATDIPGLMGIEGNIADSYFDSLDTVLPEEFRIGTRSRRPPMSFGNALISFVNSLIYSTVSSEIFCTHLDPTVSFLHEPSTSRTSLALDVAEIFKPILGHSVIVSMIRRKELKPDKHFVSNGGVFLNEAGRRMVLSRFSEEMEKTVYSKSLARYVSNKHIIRLELYKLERYILEGEPYKPYVARR</sequence>
<keyword evidence="1 9" id="KW-0540">Nuclease</keyword>
<evidence type="ECO:0000256" key="1">
    <source>
        <dbReference type="ARBA" id="ARBA00022722"/>
    </source>
</evidence>
<keyword evidence="7 9" id="KW-0238">DNA-binding</keyword>
<comment type="cofactor">
    <cofactor evidence="9">
        <name>Mg(2+)</name>
        <dbReference type="ChEBI" id="CHEBI:18420"/>
    </cofactor>
    <cofactor evidence="9">
        <name>Mn(2+)</name>
        <dbReference type="ChEBI" id="CHEBI:29035"/>
    </cofactor>
</comment>
<dbReference type="InterPro" id="IPR042206">
    <property type="entry name" value="CRISPR-assoc_Cas1_C"/>
</dbReference>
<evidence type="ECO:0000256" key="4">
    <source>
        <dbReference type="ARBA" id="ARBA00022801"/>
    </source>
</evidence>
<keyword evidence="11" id="KW-1185">Reference proteome</keyword>
<dbReference type="AlphaFoldDB" id="A0AA37BRN3"/>
<dbReference type="Gene3D" id="1.20.120.920">
    <property type="entry name" value="CRISPR-associated endonuclease Cas1, C-terminal domain"/>
    <property type="match status" value="1"/>
</dbReference>
<dbReference type="EC" id="3.1.-.-" evidence="9"/>
<dbReference type="GO" id="GO:0043571">
    <property type="term" value="P:maintenance of CRISPR repeat elements"/>
    <property type="evidence" value="ECO:0007669"/>
    <property type="project" value="UniProtKB-UniRule"/>
</dbReference>
<dbReference type="InterPro" id="IPR019858">
    <property type="entry name" value="CRISPR-assoc_Cas1_HMARI/TNEAP"/>
</dbReference>
<organism evidence="10 11">
    <name type="scientific">Thermogymnomonas acidicola</name>
    <dbReference type="NCBI Taxonomy" id="399579"/>
    <lineage>
        <taxon>Archaea</taxon>
        <taxon>Methanobacteriati</taxon>
        <taxon>Thermoplasmatota</taxon>
        <taxon>Thermoplasmata</taxon>
        <taxon>Thermoplasmatales</taxon>
        <taxon>Thermogymnomonas</taxon>
    </lineage>
</organism>
<comment type="similarity">
    <text evidence="9">Belongs to the CRISPR-associated endonuclease Cas1 family.</text>
</comment>
<protein>
    <recommendedName>
        <fullName evidence="9">CRISPR-associated endonuclease Cas1</fullName>
        <ecNumber evidence="9">3.1.-.-</ecNumber>
    </recommendedName>
</protein>
<evidence type="ECO:0000256" key="7">
    <source>
        <dbReference type="ARBA" id="ARBA00023125"/>
    </source>
</evidence>
<keyword evidence="8 9" id="KW-0464">Manganese</keyword>
<dbReference type="GO" id="GO:0004520">
    <property type="term" value="F:DNA endonuclease activity"/>
    <property type="evidence" value="ECO:0007669"/>
    <property type="project" value="InterPro"/>
</dbReference>
<evidence type="ECO:0000313" key="10">
    <source>
        <dbReference type="EMBL" id="GGM75413.1"/>
    </source>
</evidence>
<comment type="subunit">
    <text evidence="9">Homodimer, forms a heterotetramer with a Cas2 homodimer.</text>
</comment>
<keyword evidence="5 9" id="KW-0460">Magnesium</keyword>
<evidence type="ECO:0000256" key="9">
    <source>
        <dbReference type="HAMAP-Rule" id="MF_01470"/>
    </source>
</evidence>
<dbReference type="HAMAP" id="MF_01470">
    <property type="entry name" value="Cas1"/>
    <property type="match status" value="1"/>
</dbReference>
<proteinExistence type="inferred from homology"/>
<evidence type="ECO:0000256" key="2">
    <source>
        <dbReference type="ARBA" id="ARBA00022723"/>
    </source>
</evidence>
<dbReference type="InterPro" id="IPR002729">
    <property type="entry name" value="CRISPR-assoc_Cas1"/>
</dbReference>
<dbReference type="NCBIfam" id="TIGR00287">
    <property type="entry name" value="cas1"/>
    <property type="match status" value="1"/>
</dbReference>
<dbReference type="GO" id="GO:0051607">
    <property type="term" value="P:defense response to virus"/>
    <property type="evidence" value="ECO:0007669"/>
    <property type="project" value="UniProtKB-UniRule"/>
</dbReference>
<reference evidence="10" key="2">
    <citation type="submission" date="2022-09" db="EMBL/GenBank/DDBJ databases">
        <authorList>
            <person name="Sun Q."/>
            <person name="Ohkuma M."/>
        </authorList>
    </citation>
    <scope>NUCLEOTIDE SEQUENCE</scope>
    <source>
        <strain evidence="10">JCM 13583</strain>
    </source>
</reference>
<comment type="caution">
    <text evidence="10">The sequence shown here is derived from an EMBL/GenBank/DDBJ whole genome shotgun (WGS) entry which is preliminary data.</text>
</comment>
<evidence type="ECO:0000256" key="3">
    <source>
        <dbReference type="ARBA" id="ARBA00022759"/>
    </source>
</evidence>
<dbReference type="EMBL" id="BMNY01000001">
    <property type="protein sequence ID" value="GGM75413.1"/>
    <property type="molecule type" value="Genomic_DNA"/>
</dbReference>
<dbReference type="PANTHER" id="PTHR43219:SF2">
    <property type="entry name" value="CRISPR-ASSOCIATED ENDONUCLEASE CAS1"/>
    <property type="match status" value="1"/>
</dbReference>
<dbReference type="PANTHER" id="PTHR43219">
    <property type="entry name" value="CRISPR-ASSOCIATED ENDONUCLEASE CAS1"/>
    <property type="match status" value="1"/>
</dbReference>
<feature type="binding site" evidence="9">
    <location>
        <position position="188"/>
    </location>
    <ligand>
        <name>Mn(2+)</name>
        <dbReference type="ChEBI" id="CHEBI:29035"/>
    </ligand>
</feature>
<name>A0AA37BRN3_9ARCH</name>
<evidence type="ECO:0000256" key="6">
    <source>
        <dbReference type="ARBA" id="ARBA00023118"/>
    </source>
</evidence>
<feature type="binding site" evidence="9">
    <location>
        <position position="108"/>
    </location>
    <ligand>
        <name>Mn(2+)</name>
        <dbReference type="ChEBI" id="CHEBI:29035"/>
    </ligand>
</feature>
<feature type="binding site" evidence="9">
    <location>
        <position position="173"/>
    </location>
    <ligand>
        <name>Mn(2+)</name>
        <dbReference type="ChEBI" id="CHEBI:29035"/>
    </ligand>
</feature>
<dbReference type="Proteomes" id="UP000632195">
    <property type="component" value="Unassembled WGS sequence"/>
</dbReference>
<comment type="function">
    <text evidence="9">CRISPR (clustered regularly interspaced short palindromic repeat), is an adaptive immune system that provides protection against mobile genetic elements (viruses, transposable elements and conjugative plasmids). CRISPR clusters contain spacers, sequences complementary to antecedent mobile elements, and target invading nucleic acids. CRISPR clusters are transcribed and processed into CRISPR RNA (crRNA). Acts as a dsDNA endonuclease. Involved in the integration of spacer DNA into the CRISPR cassette.</text>
</comment>
<gene>
    <name evidence="9" type="primary">cas1</name>
    <name evidence="10" type="ORF">GCM10007108_11710</name>
</gene>
<evidence type="ECO:0000256" key="5">
    <source>
        <dbReference type="ARBA" id="ARBA00022842"/>
    </source>
</evidence>
<keyword evidence="6 9" id="KW-0051">Antiviral defense</keyword>
<dbReference type="Pfam" id="PF01867">
    <property type="entry name" value="Cas_Cas1"/>
    <property type="match status" value="1"/>
</dbReference>
<dbReference type="InterPro" id="IPR042211">
    <property type="entry name" value="CRISPR-assoc_Cas1_N"/>
</dbReference>
<evidence type="ECO:0000256" key="8">
    <source>
        <dbReference type="ARBA" id="ARBA00023211"/>
    </source>
</evidence>
<keyword evidence="4 9" id="KW-0378">Hydrolase</keyword>
<keyword evidence="3 9" id="KW-0255">Endonuclease</keyword>
<reference evidence="10" key="1">
    <citation type="journal article" date="2014" name="Int. J. Syst. Evol. Microbiol.">
        <title>Complete genome sequence of Corynebacterium casei LMG S-19264T (=DSM 44701T), isolated from a smear-ripened cheese.</title>
        <authorList>
            <consortium name="US DOE Joint Genome Institute (JGI-PGF)"/>
            <person name="Walter F."/>
            <person name="Albersmeier A."/>
            <person name="Kalinowski J."/>
            <person name="Ruckert C."/>
        </authorList>
    </citation>
    <scope>NUCLEOTIDE SEQUENCE</scope>
    <source>
        <strain evidence="10">JCM 13583</strain>
    </source>
</reference>
<accession>A0AA37BRN3</accession>
<evidence type="ECO:0000313" key="11">
    <source>
        <dbReference type="Proteomes" id="UP000632195"/>
    </source>
</evidence>
<dbReference type="GO" id="GO:0016787">
    <property type="term" value="F:hydrolase activity"/>
    <property type="evidence" value="ECO:0007669"/>
    <property type="project" value="UniProtKB-KW"/>
</dbReference>
<dbReference type="GO" id="GO:0003677">
    <property type="term" value="F:DNA binding"/>
    <property type="evidence" value="ECO:0007669"/>
    <property type="project" value="UniProtKB-KW"/>
</dbReference>
<dbReference type="Gene3D" id="3.100.10.20">
    <property type="entry name" value="CRISPR-associated endonuclease Cas1, N-terminal domain"/>
    <property type="match status" value="1"/>
</dbReference>